<name>A0ABU9CIC0_9BURK</name>
<evidence type="ECO:0000313" key="3">
    <source>
        <dbReference type="EMBL" id="MEK8051594.1"/>
    </source>
</evidence>
<dbReference type="InterPro" id="IPR013424">
    <property type="entry name" value="Ice-binding_C"/>
</dbReference>
<dbReference type="Pfam" id="PF07589">
    <property type="entry name" value="PEP-CTERM"/>
    <property type="match status" value="1"/>
</dbReference>
<keyword evidence="1" id="KW-0732">Signal</keyword>
<protein>
    <submittedName>
        <fullName evidence="3">PEP-CTERM sorting domain-containing protein</fullName>
    </submittedName>
</protein>
<gene>
    <name evidence="3" type="ORF">AACH10_15195</name>
</gene>
<evidence type="ECO:0000256" key="1">
    <source>
        <dbReference type="SAM" id="SignalP"/>
    </source>
</evidence>
<dbReference type="NCBIfam" id="TIGR02595">
    <property type="entry name" value="PEP_CTERM"/>
    <property type="match status" value="1"/>
</dbReference>
<dbReference type="RefSeq" id="WP_341411296.1">
    <property type="nucleotide sequence ID" value="NZ_JBBUTH010000008.1"/>
</dbReference>
<sequence length="179" mass="19220">MIAKHWLQSGLLALAATALPAAHAVNNMPQVMQDTVTNLKIDLGWDVGGSGYVKGQYWDVWFAETWDDLAKAWRVELSYLHKTGPHGEQIENVIHALPVAVVAAGGSSFSGGTEDHLPSTPHTLAHQWNLAAWAQSVDNQGQSPGGFAAFQVAHVPEPGTWLMLAGGLAALALRATRRR</sequence>
<comment type="caution">
    <text evidence="3">The sequence shown here is derived from an EMBL/GenBank/DDBJ whole genome shotgun (WGS) entry which is preliminary data.</text>
</comment>
<feature type="domain" description="Ice-binding protein C-terminal" evidence="2">
    <location>
        <begin position="155"/>
        <end position="178"/>
    </location>
</feature>
<dbReference type="EMBL" id="JBBUTH010000008">
    <property type="protein sequence ID" value="MEK8051594.1"/>
    <property type="molecule type" value="Genomic_DNA"/>
</dbReference>
<keyword evidence="4" id="KW-1185">Reference proteome</keyword>
<feature type="chain" id="PRO_5046906793" evidence="1">
    <location>
        <begin position="25"/>
        <end position="179"/>
    </location>
</feature>
<organism evidence="3 4">
    <name type="scientific">Pseudaquabacterium inlustre</name>
    <dbReference type="NCBI Taxonomy" id="2984192"/>
    <lineage>
        <taxon>Bacteria</taxon>
        <taxon>Pseudomonadati</taxon>
        <taxon>Pseudomonadota</taxon>
        <taxon>Betaproteobacteria</taxon>
        <taxon>Burkholderiales</taxon>
        <taxon>Sphaerotilaceae</taxon>
        <taxon>Pseudaquabacterium</taxon>
    </lineage>
</organism>
<proteinExistence type="predicted"/>
<reference evidence="3 4" key="1">
    <citation type="submission" date="2024-04" db="EMBL/GenBank/DDBJ databases">
        <title>Novel species of the genus Ideonella isolated from streams.</title>
        <authorList>
            <person name="Lu H."/>
        </authorList>
    </citation>
    <scope>NUCLEOTIDE SEQUENCE [LARGE SCALE GENOMIC DNA]</scope>
    <source>
        <strain evidence="3 4">DXS22W</strain>
    </source>
</reference>
<accession>A0ABU9CIC0</accession>
<dbReference type="Proteomes" id="UP001365405">
    <property type="component" value="Unassembled WGS sequence"/>
</dbReference>
<evidence type="ECO:0000313" key="4">
    <source>
        <dbReference type="Proteomes" id="UP001365405"/>
    </source>
</evidence>
<feature type="signal peptide" evidence="1">
    <location>
        <begin position="1"/>
        <end position="24"/>
    </location>
</feature>
<evidence type="ECO:0000259" key="2">
    <source>
        <dbReference type="Pfam" id="PF07589"/>
    </source>
</evidence>